<organism evidence="2 3">
    <name type="scientific">Svornostia abyssi</name>
    <dbReference type="NCBI Taxonomy" id="2898438"/>
    <lineage>
        <taxon>Bacteria</taxon>
        <taxon>Bacillati</taxon>
        <taxon>Actinomycetota</taxon>
        <taxon>Thermoleophilia</taxon>
        <taxon>Solirubrobacterales</taxon>
        <taxon>Baekduiaceae</taxon>
        <taxon>Svornostia</taxon>
    </lineage>
</organism>
<dbReference type="InterPro" id="IPR025438">
    <property type="entry name" value="DUF4180"/>
</dbReference>
<evidence type="ECO:0000313" key="2">
    <source>
        <dbReference type="EMBL" id="UUY04411.1"/>
    </source>
</evidence>
<dbReference type="Proteomes" id="UP001058860">
    <property type="component" value="Chromosome"/>
</dbReference>
<keyword evidence="3" id="KW-1185">Reference proteome</keyword>
<dbReference type="EMBL" id="CP088295">
    <property type="protein sequence ID" value="UUY04411.1"/>
    <property type="molecule type" value="Genomic_DNA"/>
</dbReference>
<feature type="domain" description="DUF4180" evidence="1">
    <location>
        <begin position="4"/>
        <end position="111"/>
    </location>
</feature>
<evidence type="ECO:0000313" key="3">
    <source>
        <dbReference type="Proteomes" id="UP001058860"/>
    </source>
</evidence>
<reference evidence="3" key="1">
    <citation type="submission" date="2021-11" db="EMBL/GenBank/DDBJ databases">
        <title>Cultivation dependent microbiological survey of springs from the worlds oldest radium mine currently devoted to the extraction of radon-saturated water.</title>
        <authorList>
            <person name="Kapinusova G."/>
            <person name="Smrhova T."/>
            <person name="Strejcek M."/>
            <person name="Suman J."/>
            <person name="Jani K."/>
            <person name="Pajer P."/>
            <person name="Uhlik O."/>
        </authorList>
    </citation>
    <scope>NUCLEOTIDE SEQUENCE [LARGE SCALE GENOMIC DNA]</scope>
    <source>
        <strain evidence="3">J379</strain>
    </source>
</reference>
<accession>A0ABY5PIF8</accession>
<name>A0ABY5PIF8_9ACTN</name>
<proteinExistence type="predicted"/>
<evidence type="ECO:0000259" key="1">
    <source>
        <dbReference type="Pfam" id="PF13788"/>
    </source>
</evidence>
<dbReference type="Pfam" id="PF13788">
    <property type="entry name" value="DUF4180"/>
    <property type="match status" value="1"/>
</dbReference>
<protein>
    <submittedName>
        <fullName evidence="2">DUF4180 domain-containing protein</fullName>
    </submittedName>
</protein>
<gene>
    <name evidence="2" type="ORF">LRS13_02445</name>
</gene>
<dbReference type="RefSeq" id="WP_353864897.1">
    <property type="nucleotide sequence ID" value="NZ_CP088295.1"/>
</dbReference>
<sequence length="118" mass="12369">MSASVFHVPADGPATGSTADALGLLYADGAEEADWIAVPVARLDPAFFDLRSGLAGEVVQTLANYRVGLALVGDVTEHVAGSRALGDFVRESNRGRQLWFVTDEAELRARLGLGAVEG</sequence>